<sequence length="96" mass="10164">MNTKICMPVVFALGLSLSACGMNSVMERPGDSQFGEANRQTMMAQVVDPDPVYDGPMTTSGEHAADAVERYRNDAVKDPVRVRTTNAGVGSGRGGD</sequence>
<comment type="caution">
    <text evidence="2">The sequence shown here is derived from an EMBL/GenBank/DDBJ whole genome shotgun (WGS) entry which is preliminary data.</text>
</comment>
<gene>
    <name evidence="2" type="ORF">AAEO60_10070</name>
</gene>
<dbReference type="RefSeq" id="WP_341673585.1">
    <property type="nucleotide sequence ID" value="NZ_JBBYHV010000002.1"/>
</dbReference>
<dbReference type="EMBL" id="JBBYHV010000002">
    <property type="protein sequence ID" value="MEL1251018.1"/>
    <property type="molecule type" value="Genomic_DNA"/>
</dbReference>
<organism evidence="2 3">
    <name type="scientific">Aurantiacibacter gilvus</name>
    <dbReference type="NCBI Taxonomy" id="3139141"/>
    <lineage>
        <taxon>Bacteria</taxon>
        <taxon>Pseudomonadati</taxon>
        <taxon>Pseudomonadota</taxon>
        <taxon>Alphaproteobacteria</taxon>
        <taxon>Sphingomonadales</taxon>
        <taxon>Erythrobacteraceae</taxon>
        <taxon>Aurantiacibacter</taxon>
    </lineage>
</organism>
<name>A0ABU9IGG0_9SPHN</name>
<dbReference type="Proteomes" id="UP001497045">
    <property type="component" value="Unassembled WGS sequence"/>
</dbReference>
<evidence type="ECO:0000313" key="2">
    <source>
        <dbReference type="EMBL" id="MEL1251018.1"/>
    </source>
</evidence>
<dbReference type="PROSITE" id="PS51257">
    <property type="entry name" value="PROKAR_LIPOPROTEIN"/>
    <property type="match status" value="1"/>
</dbReference>
<proteinExistence type="predicted"/>
<feature type="chain" id="PRO_5045334255" description="Lipoprotein" evidence="1">
    <location>
        <begin position="22"/>
        <end position="96"/>
    </location>
</feature>
<evidence type="ECO:0000313" key="3">
    <source>
        <dbReference type="Proteomes" id="UP001497045"/>
    </source>
</evidence>
<keyword evidence="1" id="KW-0732">Signal</keyword>
<protein>
    <recommendedName>
        <fullName evidence="4">Lipoprotein</fullName>
    </recommendedName>
</protein>
<evidence type="ECO:0000256" key="1">
    <source>
        <dbReference type="SAM" id="SignalP"/>
    </source>
</evidence>
<reference evidence="2 3" key="1">
    <citation type="submission" date="2024-04" db="EMBL/GenBank/DDBJ databases">
        <title>Aurantiacibacter sp. DGU6 16S ribosomal RNA gene Genome sequencing and assembly.</title>
        <authorList>
            <person name="Park S."/>
        </authorList>
    </citation>
    <scope>NUCLEOTIDE SEQUENCE [LARGE SCALE GENOMIC DNA]</scope>
    <source>
        <strain evidence="2 3">DGU6</strain>
    </source>
</reference>
<feature type="signal peptide" evidence="1">
    <location>
        <begin position="1"/>
        <end position="21"/>
    </location>
</feature>
<accession>A0ABU9IGG0</accession>
<keyword evidence="3" id="KW-1185">Reference proteome</keyword>
<evidence type="ECO:0008006" key="4">
    <source>
        <dbReference type="Google" id="ProtNLM"/>
    </source>
</evidence>